<name>A0A3M7QIE9_BRAPC</name>
<evidence type="ECO:0000313" key="4">
    <source>
        <dbReference type="Proteomes" id="UP000276133"/>
    </source>
</evidence>
<keyword evidence="4" id="KW-1185">Reference proteome</keyword>
<evidence type="ECO:0000313" key="3">
    <source>
        <dbReference type="EMBL" id="RNA11130.1"/>
    </source>
</evidence>
<dbReference type="EMBL" id="REGN01006037">
    <property type="protein sequence ID" value="RNA11130.1"/>
    <property type="molecule type" value="Genomic_DNA"/>
</dbReference>
<proteinExistence type="predicted"/>
<evidence type="ECO:0000256" key="1">
    <source>
        <dbReference type="SAM" id="Phobius"/>
    </source>
</evidence>
<protein>
    <recommendedName>
        <fullName evidence="2">Deltamethrin resistance protein prag01 domain-containing protein</fullName>
    </recommendedName>
</protein>
<gene>
    <name evidence="3" type="ORF">BpHYR1_009944</name>
</gene>
<accession>A0A3M7QIE9</accession>
<evidence type="ECO:0000259" key="2">
    <source>
        <dbReference type="Pfam" id="PF16020"/>
    </source>
</evidence>
<sequence length="111" mass="12565">MASRLARSNLFQKFKNAKIQKRNYGGDHHLTKLEVDLANRNTLDMLPQPKGSWEELNNKRQAVNNAFLGVGTVVFLSAIFGTISLGYWGDVYFKAPYNDVRPDFPGARFSN</sequence>
<keyword evidence="1" id="KW-0472">Membrane</keyword>
<dbReference type="Pfam" id="PF16020">
    <property type="entry name" value="Deltameth_res"/>
    <property type="match status" value="1"/>
</dbReference>
<dbReference type="Proteomes" id="UP000276133">
    <property type="component" value="Unassembled WGS sequence"/>
</dbReference>
<dbReference type="InterPro" id="IPR031973">
    <property type="entry name" value="Deltameth_res_prag01"/>
</dbReference>
<feature type="transmembrane region" description="Helical" evidence="1">
    <location>
        <begin position="66"/>
        <end position="88"/>
    </location>
</feature>
<reference evidence="3 4" key="1">
    <citation type="journal article" date="2018" name="Sci. Rep.">
        <title>Genomic signatures of local adaptation to the degree of environmental predictability in rotifers.</title>
        <authorList>
            <person name="Franch-Gras L."/>
            <person name="Hahn C."/>
            <person name="Garcia-Roger E.M."/>
            <person name="Carmona M.J."/>
            <person name="Serra M."/>
            <person name="Gomez A."/>
        </authorList>
    </citation>
    <scope>NUCLEOTIDE SEQUENCE [LARGE SCALE GENOMIC DNA]</scope>
    <source>
        <strain evidence="3">HYR1</strain>
    </source>
</reference>
<keyword evidence="1" id="KW-1133">Transmembrane helix</keyword>
<dbReference type="AlphaFoldDB" id="A0A3M7QIE9"/>
<feature type="domain" description="Deltamethrin resistance protein prag01" evidence="2">
    <location>
        <begin position="46"/>
        <end position="86"/>
    </location>
</feature>
<comment type="caution">
    <text evidence="3">The sequence shown here is derived from an EMBL/GenBank/DDBJ whole genome shotgun (WGS) entry which is preliminary data.</text>
</comment>
<keyword evidence="1" id="KW-0812">Transmembrane</keyword>
<organism evidence="3 4">
    <name type="scientific">Brachionus plicatilis</name>
    <name type="common">Marine rotifer</name>
    <name type="synonym">Brachionus muelleri</name>
    <dbReference type="NCBI Taxonomy" id="10195"/>
    <lineage>
        <taxon>Eukaryota</taxon>
        <taxon>Metazoa</taxon>
        <taxon>Spiralia</taxon>
        <taxon>Gnathifera</taxon>
        <taxon>Rotifera</taxon>
        <taxon>Eurotatoria</taxon>
        <taxon>Monogononta</taxon>
        <taxon>Pseudotrocha</taxon>
        <taxon>Ploima</taxon>
        <taxon>Brachionidae</taxon>
        <taxon>Brachionus</taxon>
    </lineage>
</organism>
<dbReference type="OrthoDB" id="9981889at2759"/>